<evidence type="ECO:0000313" key="3">
    <source>
        <dbReference type="Proteomes" id="UP000078292"/>
    </source>
</evidence>
<name>A0A1B7M065_9MICC</name>
<feature type="transmembrane region" description="Helical" evidence="1">
    <location>
        <begin position="162"/>
        <end position="182"/>
    </location>
</feature>
<feature type="transmembrane region" description="Helical" evidence="1">
    <location>
        <begin position="41"/>
        <end position="62"/>
    </location>
</feature>
<proteinExistence type="predicted"/>
<dbReference type="Pfam" id="PF11139">
    <property type="entry name" value="SfLAP"/>
    <property type="match status" value="1"/>
</dbReference>
<organism evidence="2 3">
    <name type="scientific">Enteractinococcus helveticum</name>
    <dbReference type="NCBI Taxonomy" id="1837282"/>
    <lineage>
        <taxon>Bacteria</taxon>
        <taxon>Bacillati</taxon>
        <taxon>Actinomycetota</taxon>
        <taxon>Actinomycetes</taxon>
        <taxon>Micrococcales</taxon>
        <taxon>Micrococcaceae</taxon>
    </lineage>
</organism>
<dbReference type="AlphaFoldDB" id="A0A1B7M065"/>
<keyword evidence="3" id="KW-1185">Reference proteome</keyword>
<dbReference type="RefSeq" id="WP_043057654.1">
    <property type="nucleotide sequence ID" value="NZ_LXEY01000016.1"/>
</dbReference>
<evidence type="ECO:0000313" key="2">
    <source>
        <dbReference type="EMBL" id="OAV61457.1"/>
    </source>
</evidence>
<feature type="transmembrane region" description="Helical" evidence="1">
    <location>
        <begin position="203"/>
        <end position="222"/>
    </location>
</feature>
<protein>
    <recommendedName>
        <fullName evidence="4">Sap, sulfolipid-1-addressing protein</fullName>
    </recommendedName>
</protein>
<sequence length="226" mass="24481">MSIVIIATLIGLAFLDASTLSTLLIPLWLLARPGVFEPRRLITYLTVTAVTYLLLGAAVLVLAHQLIDTYLQTLQSPAADRLVIGLGVLVIIMGIIGIFRGRREAKPGPSVITRLRDRALATNTSTATLALSAIVVEAATMWPYLVGISLIAVNGPGLPWDIGWLALYNLIMILPASILTWARTKYPEQTDMLLSKTKETMTGAGSTFTAWLAVIIGAWIILTRLF</sequence>
<reference evidence="2 3" key="1">
    <citation type="submission" date="2016-04" db="EMBL/GenBank/DDBJ databases">
        <title>First whole genome shotgun sequence of the bacterium Enteractinococcus sp. strain UASWS1574.</title>
        <authorList>
            <person name="Crovadore J."/>
            <person name="Chablais R."/>
            <person name="Lefort F."/>
        </authorList>
    </citation>
    <scope>NUCLEOTIDE SEQUENCE [LARGE SCALE GENOMIC DNA]</scope>
    <source>
        <strain evidence="2 3">UASWS1574</strain>
    </source>
</reference>
<keyword evidence="1" id="KW-0472">Membrane</keyword>
<dbReference type="Proteomes" id="UP000078292">
    <property type="component" value="Unassembled WGS sequence"/>
</dbReference>
<evidence type="ECO:0000256" key="1">
    <source>
        <dbReference type="SAM" id="Phobius"/>
    </source>
</evidence>
<keyword evidence="1" id="KW-1133">Transmembrane helix</keyword>
<dbReference type="STRING" id="1837282.A6F49_08395"/>
<feature type="transmembrane region" description="Helical" evidence="1">
    <location>
        <begin position="6"/>
        <end position="29"/>
    </location>
</feature>
<gene>
    <name evidence="2" type="ORF">A6F49_08395</name>
</gene>
<dbReference type="OrthoDB" id="7062264at2"/>
<accession>A0A1B7M065</accession>
<evidence type="ECO:0008006" key="4">
    <source>
        <dbReference type="Google" id="ProtNLM"/>
    </source>
</evidence>
<feature type="transmembrane region" description="Helical" evidence="1">
    <location>
        <begin position="120"/>
        <end position="142"/>
    </location>
</feature>
<feature type="transmembrane region" description="Helical" evidence="1">
    <location>
        <begin position="82"/>
        <end position="99"/>
    </location>
</feature>
<comment type="caution">
    <text evidence="2">The sequence shown here is derived from an EMBL/GenBank/DDBJ whole genome shotgun (WGS) entry which is preliminary data.</text>
</comment>
<dbReference type="EMBL" id="LXEY01000016">
    <property type="protein sequence ID" value="OAV61457.1"/>
    <property type="molecule type" value="Genomic_DNA"/>
</dbReference>
<dbReference type="InterPro" id="IPR021315">
    <property type="entry name" value="Gap/Sap"/>
</dbReference>
<keyword evidence="1" id="KW-0812">Transmembrane</keyword>